<evidence type="ECO:0000259" key="3">
    <source>
        <dbReference type="Pfam" id="PF00465"/>
    </source>
</evidence>
<dbReference type="AlphaFoldDB" id="A0A0D2G7W8"/>
<gene>
    <name evidence="4" type="ORF">Z517_09222</name>
</gene>
<dbReference type="Pfam" id="PF00465">
    <property type="entry name" value="Fe-ADH"/>
    <property type="match status" value="1"/>
</dbReference>
<dbReference type="SUPFAM" id="SSF56796">
    <property type="entry name" value="Dehydroquinate synthase-like"/>
    <property type="match status" value="1"/>
</dbReference>
<name>A0A0D2G7W8_9EURO</name>
<evidence type="ECO:0000256" key="2">
    <source>
        <dbReference type="SAM" id="MobiDB-lite"/>
    </source>
</evidence>
<proteinExistence type="predicted"/>
<dbReference type="GO" id="GO:0046872">
    <property type="term" value="F:metal ion binding"/>
    <property type="evidence" value="ECO:0007669"/>
    <property type="project" value="InterPro"/>
</dbReference>
<evidence type="ECO:0000256" key="1">
    <source>
        <dbReference type="ARBA" id="ARBA00023002"/>
    </source>
</evidence>
<dbReference type="VEuPathDB" id="FungiDB:Z517_09222"/>
<accession>A0A0D2G7W8</accession>
<protein>
    <recommendedName>
        <fullName evidence="3">Alcohol dehydrogenase iron-type/glycerol dehydrogenase GldA domain-containing protein</fullName>
    </recommendedName>
</protein>
<dbReference type="HOGENOM" id="CLU_1326403_0_0_1"/>
<evidence type="ECO:0000313" key="5">
    <source>
        <dbReference type="Proteomes" id="UP000053029"/>
    </source>
</evidence>
<dbReference type="InterPro" id="IPR001670">
    <property type="entry name" value="ADH_Fe/GldA"/>
</dbReference>
<keyword evidence="5" id="KW-1185">Reference proteome</keyword>
<keyword evidence="1" id="KW-0560">Oxidoreductase</keyword>
<dbReference type="EMBL" id="KN846974">
    <property type="protein sequence ID" value="KIW76778.1"/>
    <property type="molecule type" value="Genomic_DNA"/>
</dbReference>
<dbReference type="RefSeq" id="XP_013280586.1">
    <property type="nucleotide sequence ID" value="XM_013425132.1"/>
</dbReference>
<sequence length="207" mass="22655">MDGRDANAPSDTGGPEVSNEFTTFGYPLGLMFSIPYCSKSKRGGRSGCVPQISPVRTARWAPTVVEIQEDADAIDVELRLVETARILKAIQVSRKYQPDAFIAVGGGSVIDTVKMMNLFAPLKLVIARNHDFTMDITAFEARLAEARQPLHPEIVAREYGTIGQASQHLLPRGRASRLHQPTSRPWTRSGSEASGAHRVPTTGRDRD</sequence>
<dbReference type="GeneID" id="25308712"/>
<dbReference type="GO" id="GO:0016491">
    <property type="term" value="F:oxidoreductase activity"/>
    <property type="evidence" value="ECO:0007669"/>
    <property type="project" value="UniProtKB-KW"/>
</dbReference>
<dbReference type="Gene3D" id="3.40.50.1970">
    <property type="match status" value="1"/>
</dbReference>
<feature type="region of interest" description="Disordered" evidence="2">
    <location>
        <begin position="170"/>
        <end position="207"/>
    </location>
</feature>
<feature type="compositionally biased region" description="Polar residues" evidence="2">
    <location>
        <begin position="179"/>
        <end position="192"/>
    </location>
</feature>
<organism evidence="4 5">
    <name type="scientific">Fonsecaea pedrosoi CBS 271.37</name>
    <dbReference type="NCBI Taxonomy" id="1442368"/>
    <lineage>
        <taxon>Eukaryota</taxon>
        <taxon>Fungi</taxon>
        <taxon>Dikarya</taxon>
        <taxon>Ascomycota</taxon>
        <taxon>Pezizomycotina</taxon>
        <taxon>Eurotiomycetes</taxon>
        <taxon>Chaetothyriomycetidae</taxon>
        <taxon>Chaetothyriales</taxon>
        <taxon>Herpotrichiellaceae</taxon>
        <taxon>Fonsecaea</taxon>
    </lineage>
</organism>
<evidence type="ECO:0000313" key="4">
    <source>
        <dbReference type="EMBL" id="KIW76778.1"/>
    </source>
</evidence>
<feature type="domain" description="Alcohol dehydrogenase iron-type/glycerol dehydrogenase GldA" evidence="3">
    <location>
        <begin position="84"/>
        <end position="121"/>
    </location>
</feature>
<dbReference type="Proteomes" id="UP000053029">
    <property type="component" value="Unassembled WGS sequence"/>
</dbReference>
<reference evidence="4 5" key="1">
    <citation type="submission" date="2015-01" db="EMBL/GenBank/DDBJ databases">
        <title>The Genome Sequence of Fonsecaea pedrosoi CBS 271.37.</title>
        <authorList>
            <consortium name="The Broad Institute Genomics Platform"/>
            <person name="Cuomo C."/>
            <person name="de Hoog S."/>
            <person name="Gorbushina A."/>
            <person name="Stielow B."/>
            <person name="Teixiera M."/>
            <person name="Abouelleil A."/>
            <person name="Chapman S.B."/>
            <person name="Priest M."/>
            <person name="Young S.K."/>
            <person name="Wortman J."/>
            <person name="Nusbaum C."/>
            <person name="Birren B."/>
        </authorList>
    </citation>
    <scope>NUCLEOTIDE SEQUENCE [LARGE SCALE GENOMIC DNA]</scope>
    <source>
        <strain evidence="4 5">CBS 271.37</strain>
    </source>
</reference>